<keyword evidence="3" id="KW-0812">Transmembrane</keyword>
<dbReference type="GO" id="GO:0005829">
    <property type="term" value="C:cytosol"/>
    <property type="evidence" value="ECO:0007669"/>
    <property type="project" value="TreeGrafter"/>
</dbReference>
<evidence type="ECO:0008006" key="6">
    <source>
        <dbReference type="Google" id="ProtNLM"/>
    </source>
</evidence>
<dbReference type="PANTHER" id="PTHR43880">
    <property type="entry name" value="ALCOHOL DEHYDROGENASE"/>
    <property type="match status" value="1"/>
</dbReference>
<dbReference type="GO" id="GO:0051903">
    <property type="term" value="F:S-(hydroxymethyl)glutathione dehydrogenase [NAD(P)+] activity"/>
    <property type="evidence" value="ECO:0007669"/>
    <property type="project" value="TreeGrafter"/>
</dbReference>
<dbReference type="SUPFAM" id="SSF50129">
    <property type="entry name" value="GroES-like"/>
    <property type="match status" value="1"/>
</dbReference>
<dbReference type="Proteomes" id="UP000541444">
    <property type="component" value="Unassembled WGS sequence"/>
</dbReference>
<evidence type="ECO:0000313" key="4">
    <source>
        <dbReference type="EMBL" id="KAF6154899.1"/>
    </source>
</evidence>
<evidence type="ECO:0000256" key="2">
    <source>
        <dbReference type="ARBA" id="ARBA00022833"/>
    </source>
</evidence>
<gene>
    <name evidence="4" type="ORF">GIB67_018336</name>
</gene>
<keyword evidence="1" id="KW-0479">Metal-binding</keyword>
<name>A0A7J7MJ14_9MAGN</name>
<dbReference type="OrthoDB" id="417550at2759"/>
<reference evidence="4 5" key="1">
    <citation type="journal article" date="2020" name="IScience">
        <title>Genome Sequencing of the Endangered Kingdonia uniflora (Circaeasteraceae, Ranunculales) Reveals Potential Mechanisms of Evolutionary Specialization.</title>
        <authorList>
            <person name="Sun Y."/>
            <person name="Deng T."/>
            <person name="Zhang A."/>
            <person name="Moore M.J."/>
            <person name="Landis J.B."/>
            <person name="Lin N."/>
            <person name="Zhang H."/>
            <person name="Zhang X."/>
            <person name="Huang J."/>
            <person name="Zhang X."/>
            <person name="Sun H."/>
            <person name="Wang H."/>
        </authorList>
    </citation>
    <scope>NUCLEOTIDE SEQUENCE [LARGE SCALE GENOMIC DNA]</scope>
    <source>
        <strain evidence="4">TB1705</strain>
        <tissue evidence="4">Leaf</tissue>
    </source>
</reference>
<dbReference type="InterPro" id="IPR011032">
    <property type="entry name" value="GroES-like_sf"/>
</dbReference>
<protein>
    <recommendedName>
        <fullName evidence="6">Alcohol dehydrogenase</fullName>
    </recommendedName>
</protein>
<evidence type="ECO:0000256" key="1">
    <source>
        <dbReference type="ARBA" id="ARBA00022723"/>
    </source>
</evidence>
<sequence>MTNRGVDRSVECTRSIAAMISAFECVHDVIPYSHLLVFSLLHLKPILTRLVKSAMLLWGVAVLVGVLNKDDAFKTHPMNILNERTLKGAFFGNCKPRSDISTIVKKYMNKEIELEKFITHEVHFSEINKAFDYMVKGESFRCIIRMDG</sequence>
<dbReference type="SUPFAM" id="SSF51735">
    <property type="entry name" value="NAD(P)-binding Rossmann-fold domains"/>
    <property type="match status" value="1"/>
</dbReference>
<dbReference type="PANTHER" id="PTHR43880:SF26">
    <property type="entry name" value="ALCOHOL DEHYDROGENASE CLASS-P"/>
    <property type="match status" value="1"/>
</dbReference>
<dbReference type="AlphaFoldDB" id="A0A7J7MJ14"/>
<proteinExistence type="predicted"/>
<evidence type="ECO:0000313" key="5">
    <source>
        <dbReference type="Proteomes" id="UP000541444"/>
    </source>
</evidence>
<keyword evidence="2" id="KW-0862">Zinc</keyword>
<comment type="caution">
    <text evidence="4">The sequence shown here is derived from an EMBL/GenBank/DDBJ whole genome shotgun (WGS) entry which is preliminary data.</text>
</comment>
<organism evidence="4 5">
    <name type="scientific">Kingdonia uniflora</name>
    <dbReference type="NCBI Taxonomy" id="39325"/>
    <lineage>
        <taxon>Eukaryota</taxon>
        <taxon>Viridiplantae</taxon>
        <taxon>Streptophyta</taxon>
        <taxon>Embryophyta</taxon>
        <taxon>Tracheophyta</taxon>
        <taxon>Spermatophyta</taxon>
        <taxon>Magnoliopsida</taxon>
        <taxon>Ranunculales</taxon>
        <taxon>Circaeasteraceae</taxon>
        <taxon>Kingdonia</taxon>
    </lineage>
</organism>
<evidence type="ECO:0000256" key="3">
    <source>
        <dbReference type="SAM" id="Phobius"/>
    </source>
</evidence>
<keyword evidence="3" id="KW-0472">Membrane</keyword>
<accession>A0A7J7MJ14</accession>
<dbReference type="EMBL" id="JACGCM010001448">
    <property type="protein sequence ID" value="KAF6154899.1"/>
    <property type="molecule type" value="Genomic_DNA"/>
</dbReference>
<dbReference type="GO" id="GO:0046294">
    <property type="term" value="P:formaldehyde catabolic process"/>
    <property type="evidence" value="ECO:0007669"/>
    <property type="project" value="TreeGrafter"/>
</dbReference>
<dbReference type="Gene3D" id="3.40.50.720">
    <property type="entry name" value="NAD(P)-binding Rossmann-like Domain"/>
    <property type="match status" value="1"/>
</dbReference>
<dbReference type="InterPro" id="IPR036291">
    <property type="entry name" value="NAD(P)-bd_dom_sf"/>
</dbReference>
<keyword evidence="5" id="KW-1185">Reference proteome</keyword>
<dbReference type="GO" id="GO:0008270">
    <property type="term" value="F:zinc ion binding"/>
    <property type="evidence" value="ECO:0007669"/>
    <property type="project" value="TreeGrafter"/>
</dbReference>
<feature type="transmembrane region" description="Helical" evidence="3">
    <location>
        <begin position="46"/>
        <end position="68"/>
    </location>
</feature>
<dbReference type="Gene3D" id="3.90.180.10">
    <property type="entry name" value="Medium-chain alcohol dehydrogenases, catalytic domain"/>
    <property type="match status" value="1"/>
</dbReference>
<keyword evidence="3" id="KW-1133">Transmembrane helix</keyword>